<dbReference type="InterPro" id="IPR011935">
    <property type="entry name" value="CHP02231"/>
</dbReference>
<evidence type="ECO:0000259" key="3">
    <source>
        <dbReference type="Pfam" id="PF13600"/>
    </source>
</evidence>
<evidence type="ECO:0008006" key="5">
    <source>
        <dbReference type="Google" id="ProtNLM"/>
    </source>
</evidence>
<dbReference type="Pfam" id="PF13600">
    <property type="entry name" value="DUF4140"/>
    <property type="match status" value="1"/>
</dbReference>
<evidence type="ECO:0000259" key="2">
    <source>
        <dbReference type="Pfam" id="PF13598"/>
    </source>
</evidence>
<evidence type="ECO:0000256" key="1">
    <source>
        <dbReference type="SAM" id="MobiDB-lite"/>
    </source>
</evidence>
<dbReference type="InterPro" id="IPR037291">
    <property type="entry name" value="DUF4139"/>
</dbReference>
<protein>
    <recommendedName>
        <fullName evidence="5">DUF4139 domain-containing protein</fullName>
    </recommendedName>
</protein>
<feature type="region of interest" description="Disordered" evidence="1">
    <location>
        <begin position="342"/>
        <end position="361"/>
    </location>
</feature>
<dbReference type="Pfam" id="PF13598">
    <property type="entry name" value="DUF4139"/>
    <property type="match status" value="1"/>
</dbReference>
<feature type="domain" description="DUF4140" evidence="3">
    <location>
        <begin position="22"/>
        <end position="120"/>
    </location>
</feature>
<dbReference type="EMBL" id="HBIN01010534">
    <property type="protein sequence ID" value="CAE0437630.1"/>
    <property type="molecule type" value="Transcribed_RNA"/>
</dbReference>
<name>A0A7S3LT89_9STRA</name>
<dbReference type="AlphaFoldDB" id="A0A7S3LT89"/>
<reference evidence="4" key="1">
    <citation type="submission" date="2021-01" db="EMBL/GenBank/DDBJ databases">
        <authorList>
            <person name="Corre E."/>
            <person name="Pelletier E."/>
            <person name="Niang G."/>
            <person name="Scheremetjew M."/>
            <person name="Finn R."/>
            <person name="Kale V."/>
            <person name="Holt S."/>
            <person name="Cochrane G."/>
            <person name="Meng A."/>
            <person name="Brown T."/>
            <person name="Cohen L."/>
        </authorList>
    </citation>
    <scope>NUCLEOTIDE SEQUENCE</scope>
    <source>
        <strain evidence="4">GSBS06</strain>
    </source>
</reference>
<gene>
    <name evidence="4" type="ORF">ASTO00021_LOCUS7887</name>
</gene>
<dbReference type="InterPro" id="IPR025554">
    <property type="entry name" value="DUF4140"/>
</dbReference>
<accession>A0A7S3LT89</accession>
<dbReference type="PANTHER" id="PTHR31005">
    <property type="entry name" value="DUF4139 DOMAIN-CONTAINING PROTEIN"/>
    <property type="match status" value="1"/>
</dbReference>
<feature type="domain" description="DUF4139" evidence="2">
    <location>
        <begin position="223"/>
        <end position="565"/>
    </location>
</feature>
<proteinExistence type="predicted"/>
<dbReference type="NCBIfam" id="TIGR02231">
    <property type="entry name" value="mucoidy inhibitor MuiA family protein"/>
    <property type="match status" value="1"/>
</dbReference>
<evidence type="ECO:0000313" key="4">
    <source>
        <dbReference type="EMBL" id="CAE0437630.1"/>
    </source>
</evidence>
<feature type="compositionally biased region" description="Polar residues" evidence="1">
    <location>
        <begin position="350"/>
        <end position="361"/>
    </location>
</feature>
<organism evidence="4">
    <name type="scientific">Aplanochytrium stocchinoi</name>
    <dbReference type="NCBI Taxonomy" id="215587"/>
    <lineage>
        <taxon>Eukaryota</taxon>
        <taxon>Sar</taxon>
        <taxon>Stramenopiles</taxon>
        <taxon>Bigyra</taxon>
        <taxon>Labyrinthulomycetes</taxon>
        <taxon>Thraustochytrida</taxon>
        <taxon>Thraustochytriidae</taxon>
        <taxon>Aplanochytrium</taxon>
    </lineage>
</organism>
<sequence length="584" mass="66812">MASPTRTIEFDAKGSEWPIQNVTVYNDQAEIVRTLEFKPEEPGPLELRLKGLPRSFQSESVRAEVTSANATLVEVSYDSVWKEGVEDDETRERREKVEELTQTKLGLQKEIERLNFKNDFLQKYSKAVLPQNESALIDGMPACVSMVDNLDSIDNFMAFCTDKQEVFDNRQAEIIAEQKELQQEITFLTKNDKRSHGVQELNEVIILLDIPEETLENEGLVSLNLIYLVWNAKWTASYDIHVDKQQSKVILTYYGEVSNNTGENWNEISMSLSTARPSAGGNLPTLPISNVRFKEHQNQMQEQMLLQQQGRNRQMSMAMRSDMMAQQMSNFAFFDVPQVQQRDEGRRRLQSPQTSSSGGSNAVFNIQRQVSIESDGLEHKQTIAIIDMEALLTHAASPKVSAEKVYLKCSARNVSEYPILPGLMKIFMNGYFLAESYTELVRANEEFVVFLGVDESVKVELKPVQKKNEKSTGGVMKGKPKKTRRVTYQRVIRNTSADVVRFVLYEQLPVSQDGKIKVDLIKPDLKKKLKDISYKLNSFNHVEARRTIQPNSEWRFMFEYLLEWPADDGDVTVYETKIAGEYTD</sequence>
<dbReference type="PANTHER" id="PTHR31005:SF8">
    <property type="entry name" value="DUF4139 DOMAIN-CONTAINING PROTEIN"/>
    <property type="match status" value="1"/>
</dbReference>